<dbReference type="Pfam" id="PF06580">
    <property type="entry name" value="His_kinase"/>
    <property type="match status" value="1"/>
</dbReference>
<keyword evidence="6" id="KW-0418">Kinase</keyword>
<dbReference type="Gene3D" id="1.10.8.500">
    <property type="entry name" value="HAMP domain in histidine kinase"/>
    <property type="match status" value="1"/>
</dbReference>
<dbReference type="InterPro" id="IPR036890">
    <property type="entry name" value="HATPase_C_sf"/>
</dbReference>
<dbReference type="Proteomes" id="UP000658690">
    <property type="component" value="Unassembled WGS sequence"/>
</dbReference>
<dbReference type="EMBL" id="WHOC01000028">
    <property type="protein sequence ID" value="NOU85482.1"/>
    <property type="molecule type" value="Genomic_DNA"/>
</dbReference>
<sequence>MVYFFQRLRELEKRSMHLSFLKTWNLRTKLMIVLVLFILSPLMIFGILFYQSSKDLVAQRTDKEGLQVLTLVNQNVNQLLKGYESQLNDIYEHEDIIKQISDSYETELGDQIPLSDDSVNRFLRDFLRGKDDLDSIYLFTLKATYFGDFKGPNFFAQLYRDHPLWERFISLGTGRAVWLPSYELPPNQYNSKPSHYFAVGMQVKDVYDSLQSLGTLIANVKIDALDKIINNVQVSPNSVVLITDHQGNLIWNRNPDAYGINLSTYPFFKQLDQKEDGHFTQEINGSSYRGTFLRSAYNGWYYFSFVPQSDLNAQTNDLKRFLAATVVAFAALFIVLAAFTSNYITRPIRQMALAMKHIQKDNFEMMPLSQSSDEMGMLQAAFLGMRGRINDLIKEVRLISNKEKEAEVRALQAQINPHFVYNSLDAINWMAIENDQSRISRMITSLSDIMRYAIKPGEQLVTIEEELKWAQNYAYLQEMRFEDKFEVVFDVKIDILDLKVPRLLFQPYLENSIIHGMEDIDTGGVIRITVSAGSEEEMKLTVIVEDNGGGISVDKLQQIKERRSHGIGIYNLDERLKMEYGPTYGTTINSVYGEGTIVTIVLPYIR</sequence>
<gene>
    <name evidence="11" type="ORF">GC102_06780</name>
</gene>
<evidence type="ECO:0000256" key="9">
    <source>
        <dbReference type="SAM" id="Phobius"/>
    </source>
</evidence>
<evidence type="ECO:0000256" key="7">
    <source>
        <dbReference type="ARBA" id="ARBA00022989"/>
    </source>
</evidence>
<dbReference type="SUPFAM" id="SSF158472">
    <property type="entry name" value="HAMP domain-like"/>
    <property type="match status" value="1"/>
</dbReference>
<keyword evidence="3" id="KW-0597">Phosphoprotein</keyword>
<evidence type="ECO:0000256" key="4">
    <source>
        <dbReference type="ARBA" id="ARBA00022679"/>
    </source>
</evidence>
<keyword evidence="2" id="KW-1003">Cell membrane</keyword>
<dbReference type="PANTHER" id="PTHR34220:SF7">
    <property type="entry name" value="SENSOR HISTIDINE KINASE YPDA"/>
    <property type="match status" value="1"/>
</dbReference>
<evidence type="ECO:0000256" key="5">
    <source>
        <dbReference type="ARBA" id="ARBA00022692"/>
    </source>
</evidence>
<comment type="caution">
    <text evidence="11">The sequence shown here is derived from an EMBL/GenBank/DDBJ whole genome shotgun (WGS) entry which is preliminary data.</text>
</comment>
<evidence type="ECO:0000313" key="11">
    <source>
        <dbReference type="EMBL" id="NOU85482.1"/>
    </source>
</evidence>
<evidence type="ECO:0000256" key="3">
    <source>
        <dbReference type="ARBA" id="ARBA00022553"/>
    </source>
</evidence>
<dbReference type="PROSITE" id="PS50885">
    <property type="entry name" value="HAMP"/>
    <property type="match status" value="1"/>
</dbReference>
<dbReference type="Pfam" id="PF02743">
    <property type="entry name" value="dCache_1"/>
    <property type="match status" value="1"/>
</dbReference>
<dbReference type="CDD" id="cd06225">
    <property type="entry name" value="HAMP"/>
    <property type="match status" value="1"/>
</dbReference>
<keyword evidence="4" id="KW-0808">Transferase</keyword>
<dbReference type="Gene3D" id="3.30.450.20">
    <property type="entry name" value="PAS domain"/>
    <property type="match status" value="1"/>
</dbReference>
<dbReference type="InterPro" id="IPR010559">
    <property type="entry name" value="Sig_transdc_His_kin_internal"/>
</dbReference>
<feature type="transmembrane region" description="Helical" evidence="9">
    <location>
        <begin position="321"/>
        <end position="345"/>
    </location>
</feature>
<evidence type="ECO:0000256" key="2">
    <source>
        <dbReference type="ARBA" id="ARBA00022475"/>
    </source>
</evidence>
<evidence type="ECO:0000256" key="8">
    <source>
        <dbReference type="ARBA" id="ARBA00023136"/>
    </source>
</evidence>
<evidence type="ECO:0000256" key="6">
    <source>
        <dbReference type="ARBA" id="ARBA00022777"/>
    </source>
</evidence>
<dbReference type="SMART" id="SM00304">
    <property type="entry name" value="HAMP"/>
    <property type="match status" value="1"/>
</dbReference>
<proteinExistence type="predicted"/>
<feature type="domain" description="HAMP" evidence="10">
    <location>
        <begin position="342"/>
        <end position="394"/>
    </location>
</feature>
<organism evidence="11 12">
    <name type="scientific">Paenibacillus germinis</name>
    <dbReference type="NCBI Taxonomy" id="2654979"/>
    <lineage>
        <taxon>Bacteria</taxon>
        <taxon>Bacillati</taxon>
        <taxon>Bacillota</taxon>
        <taxon>Bacilli</taxon>
        <taxon>Bacillales</taxon>
        <taxon>Paenibacillaceae</taxon>
        <taxon>Paenibacillus</taxon>
    </lineage>
</organism>
<dbReference type="Pfam" id="PF02518">
    <property type="entry name" value="HATPase_c"/>
    <property type="match status" value="1"/>
</dbReference>
<dbReference type="SUPFAM" id="SSF55874">
    <property type="entry name" value="ATPase domain of HSP90 chaperone/DNA topoisomerase II/histidine kinase"/>
    <property type="match status" value="1"/>
</dbReference>
<dbReference type="InterPro" id="IPR033479">
    <property type="entry name" value="dCache_1"/>
</dbReference>
<evidence type="ECO:0000256" key="1">
    <source>
        <dbReference type="ARBA" id="ARBA00004651"/>
    </source>
</evidence>
<dbReference type="Gene3D" id="3.30.565.10">
    <property type="entry name" value="Histidine kinase-like ATPase, C-terminal domain"/>
    <property type="match status" value="1"/>
</dbReference>
<feature type="transmembrane region" description="Helical" evidence="9">
    <location>
        <begin position="30"/>
        <end position="50"/>
    </location>
</feature>
<dbReference type="Pfam" id="PF00672">
    <property type="entry name" value="HAMP"/>
    <property type="match status" value="1"/>
</dbReference>
<keyword evidence="8 9" id="KW-0472">Membrane</keyword>
<dbReference type="InterPro" id="IPR050640">
    <property type="entry name" value="Bact_2-comp_sensor_kinase"/>
</dbReference>
<dbReference type="InterPro" id="IPR003660">
    <property type="entry name" value="HAMP_dom"/>
</dbReference>
<evidence type="ECO:0000259" key="10">
    <source>
        <dbReference type="PROSITE" id="PS50885"/>
    </source>
</evidence>
<keyword evidence="12" id="KW-1185">Reference proteome</keyword>
<accession>A0ABX1YWU9</accession>
<evidence type="ECO:0000313" key="12">
    <source>
        <dbReference type="Proteomes" id="UP000658690"/>
    </source>
</evidence>
<reference evidence="11 12" key="1">
    <citation type="submission" date="2019-10" db="EMBL/GenBank/DDBJ databases">
        <title>Description of Paenibacillus choica sp. nov.</title>
        <authorList>
            <person name="Carlier A."/>
            <person name="Qi S."/>
        </authorList>
    </citation>
    <scope>NUCLEOTIDE SEQUENCE [LARGE SCALE GENOMIC DNA]</scope>
    <source>
        <strain evidence="11 12">LMG 31460</strain>
    </source>
</reference>
<dbReference type="InterPro" id="IPR003594">
    <property type="entry name" value="HATPase_dom"/>
</dbReference>
<dbReference type="PANTHER" id="PTHR34220">
    <property type="entry name" value="SENSOR HISTIDINE KINASE YPDA"/>
    <property type="match status" value="1"/>
</dbReference>
<dbReference type="SMART" id="SM00387">
    <property type="entry name" value="HATPase_c"/>
    <property type="match status" value="1"/>
</dbReference>
<name>A0ABX1YWU9_9BACL</name>
<keyword evidence="7 9" id="KW-1133">Transmembrane helix</keyword>
<protein>
    <submittedName>
        <fullName evidence="11">HAMP domain-containing protein</fullName>
    </submittedName>
</protein>
<keyword evidence="5 9" id="KW-0812">Transmembrane</keyword>
<comment type="subcellular location">
    <subcellularLocation>
        <location evidence="1">Cell membrane</location>
        <topology evidence="1">Multi-pass membrane protein</topology>
    </subcellularLocation>
</comment>